<dbReference type="InterPro" id="IPR036397">
    <property type="entry name" value="RNaseH_sf"/>
</dbReference>
<dbReference type="AlphaFoldDB" id="A0A5J4VCP3"/>
<reference evidence="1 2" key="1">
    <citation type="submission" date="2019-03" db="EMBL/GenBank/DDBJ databases">
        <title>Single cell metagenomics reveals metabolic interactions within the superorganism composed of flagellate Streblomastix strix and complex community of Bacteroidetes bacteria on its surface.</title>
        <authorList>
            <person name="Treitli S.C."/>
            <person name="Kolisko M."/>
            <person name="Husnik F."/>
            <person name="Keeling P."/>
            <person name="Hampl V."/>
        </authorList>
    </citation>
    <scope>NUCLEOTIDE SEQUENCE [LARGE SCALE GENOMIC DNA]</scope>
    <source>
        <strain evidence="1">ST1C</strain>
    </source>
</reference>
<gene>
    <name evidence="1" type="ORF">EZS28_024221</name>
</gene>
<dbReference type="Gene3D" id="3.30.420.10">
    <property type="entry name" value="Ribonuclease H-like superfamily/Ribonuclease H"/>
    <property type="match status" value="1"/>
</dbReference>
<proteinExistence type="predicted"/>
<name>A0A5J4VCP3_9EUKA</name>
<evidence type="ECO:0000313" key="1">
    <source>
        <dbReference type="EMBL" id="KAA6380251.1"/>
    </source>
</evidence>
<accession>A0A5J4VCP3</accession>
<dbReference type="Proteomes" id="UP000324800">
    <property type="component" value="Unassembled WGS sequence"/>
</dbReference>
<protein>
    <submittedName>
        <fullName evidence="1">Uncharacterized protein</fullName>
    </submittedName>
</protein>
<comment type="caution">
    <text evidence="1">The sequence shown here is derived from an EMBL/GenBank/DDBJ whole genome shotgun (WGS) entry which is preliminary data.</text>
</comment>
<evidence type="ECO:0000313" key="2">
    <source>
        <dbReference type="Proteomes" id="UP000324800"/>
    </source>
</evidence>
<organism evidence="1 2">
    <name type="scientific">Streblomastix strix</name>
    <dbReference type="NCBI Taxonomy" id="222440"/>
    <lineage>
        <taxon>Eukaryota</taxon>
        <taxon>Metamonada</taxon>
        <taxon>Preaxostyla</taxon>
        <taxon>Oxymonadida</taxon>
        <taxon>Streblomastigidae</taxon>
        <taxon>Streblomastix</taxon>
    </lineage>
</organism>
<dbReference type="GO" id="GO:0003676">
    <property type="term" value="F:nucleic acid binding"/>
    <property type="evidence" value="ECO:0007669"/>
    <property type="project" value="InterPro"/>
</dbReference>
<dbReference type="EMBL" id="SNRW01008013">
    <property type="protein sequence ID" value="KAA6380251.1"/>
    <property type="molecule type" value="Genomic_DNA"/>
</dbReference>
<sequence length="457" mass="52995">MINITITCMLATDAQPQGWRATLIYDNQMDLIQYDCWNEKETEMTSNAKEIKVIYYGLLNFEQVFKKMQDQAVMIRSEFTAAVYDIGKWKAKESLIERIKQVFYLVEKFQLQITTVHIPRKLNSTTDSLSRICRLGDYTLNDGMIQMICRTQNYMLKDKHIRNIIWQTNQQICINGSQRPGDTLPQCVQLQMEQSQTIHPPTNTGIKQRVSENEIKQCRVNNNCTDLALTIVIHQTNEFIHQIPFPWISRQDSGDGIENERQGSKAFSTQCGRLPSRPIADLGEDLIMRYMKMREFTDEGVHLLFKGQRELSIFNNLKIIQHGISKRNNTTQKIQNIWKSNPNDIAEIRLKFPNVNKTDNQTSPRLAPKQANAIEAYEIYETDNEKLSPKLVTFDWIDRLKKFFPKGASAYSIRHSATTELAKLDTQFNLSLSWPELLVNYLAISFALIEDAKIQYC</sequence>